<gene>
    <name evidence="2" type="primary">ORF148</name>
    <name evidence="2" type="ORF">TrlaMp44</name>
</gene>
<organism evidence="2">
    <name type="scientific">Treubia lacunosa</name>
    <dbReference type="NCBI Taxonomy" id="93845"/>
    <lineage>
        <taxon>Eukaryota</taxon>
        <taxon>Viridiplantae</taxon>
        <taxon>Streptophyta</taxon>
        <taxon>Embryophyta</taxon>
        <taxon>Marchantiophyta</taxon>
        <taxon>Haplomitriopsida</taxon>
        <taxon>Treubiidae</taxon>
        <taxon>Treubiales</taxon>
        <taxon>Treubiaceae</taxon>
        <taxon>Treubia</taxon>
    </lineage>
</organism>
<dbReference type="AlphaFoldDB" id="G4Y9U3"/>
<reference evidence="2" key="1">
    <citation type="journal article" date="2011" name="PLoS ONE">
        <title>The Mitochondrial Genomes of the Early Land Plants Treubia lacunosa and Anomodon rugelii: Dynamic and Conservative Evolution.</title>
        <authorList>
            <person name="Liu Y."/>
            <person name="Xue J.Y."/>
            <person name="Wang B."/>
            <person name="Li L."/>
            <person name="Qiu Y.L."/>
        </authorList>
    </citation>
    <scope>NUCLEOTIDE SEQUENCE</scope>
</reference>
<protein>
    <submittedName>
        <fullName evidence="2">Uncharacterized protein</fullName>
    </submittedName>
</protein>
<feature type="region of interest" description="Disordered" evidence="1">
    <location>
        <begin position="44"/>
        <end position="65"/>
    </location>
</feature>
<evidence type="ECO:0000313" key="2">
    <source>
        <dbReference type="EMBL" id="AEH99739.1"/>
    </source>
</evidence>
<dbReference type="RefSeq" id="YP_004927692.1">
    <property type="nucleotide sequence ID" value="NC_016122.1"/>
</dbReference>
<name>G4Y9U3_9MARC</name>
<keyword evidence="2" id="KW-0496">Mitochondrion</keyword>
<dbReference type="GeneID" id="11272028"/>
<sequence length="148" mass="16890">MVSPDLSTPYGGAPVRAHNEMWVEEAPQSKKGWLTWGGIQHNETETSPRAVRRKQTDGEMDGKVNDCKKPMVVVGKSEDLERAYELRRELVTSPCYQARTRYLWSRNTCLAVIMMPRCRWLKLGNTVQPLHKYSRQPGVISAAQYSIP</sequence>
<dbReference type="EMBL" id="JF973315">
    <property type="protein sequence ID" value="AEH99739.1"/>
    <property type="molecule type" value="Genomic_DNA"/>
</dbReference>
<geneLocation type="mitochondrion" evidence="2"/>
<evidence type="ECO:0000256" key="1">
    <source>
        <dbReference type="SAM" id="MobiDB-lite"/>
    </source>
</evidence>
<feature type="compositionally biased region" description="Basic and acidic residues" evidence="1">
    <location>
        <begin position="54"/>
        <end position="65"/>
    </location>
</feature>
<proteinExistence type="predicted"/>
<accession>G4Y9U3</accession>